<evidence type="ECO:0000313" key="2">
    <source>
        <dbReference type="EMBL" id="MPC43037.1"/>
    </source>
</evidence>
<evidence type="ECO:0000313" key="3">
    <source>
        <dbReference type="Proteomes" id="UP000324222"/>
    </source>
</evidence>
<dbReference type="SUPFAM" id="SSF53187">
    <property type="entry name" value="Zn-dependent exopeptidases"/>
    <property type="match status" value="1"/>
</dbReference>
<dbReference type="PANTHER" id="PTHR45892">
    <property type="entry name" value="AMINOACYLASE-1"/>
    <property type="match status" value="1"/>
</dbReference>
<reference evidence="2 3" key="1">
    <citation type="submission" date="2019-05" db="EMBL/GenBank/DDBJ databases">
        <title>Another draft genome of Portunus trituberculatus and its Hox gene families provides insights of decapod evolution.</title>
        <authorList>
            <person name="Jeong J.-H."/>
            <person name="Song I."/>
            <person name="Kim S."/>
            <person name="Choi T."/>
            <person name="Kim D."/>
            <person name="Ryu S."/>
            <person name="Kim W."/>
        </authorList>
    </citation>
    <scope>NUCLEOTIDE SEQUENCE [LARGE SCALE GENOMIC DNA]</scope>
    <source>
        <tissue evidence="2">Muscle</tissue>
    </source>
</reference>
<dbReference type="GO" id="GO:0004046">
    <property type="term" value="F:aminoacylase activity"/>
    <property type="evidence" value="ECO:0007669"/>
    <property type="project" value="TreeGrafter"/>
</dbReference>
<dbReference type="InterPro" id="IPR002933">
    <property type="entry name" value="Peptidase_M20"/>
</dbReference>
<accession>A0A5B7FBU4</accession>
<dbReference type="AlphaFoldDB" id="A0A5B7FBU4"/>
<name>A0A5B7FBU4_PORTR</name>
<dbReference type="InterPro" id="IPR001261">
    <property type="entry name" value="ArgE/DapE_CS"/>
</dbReference>
<dbReference type="PANTHER" id="PTHR45892:SF1">
    <property type="entry name" value="AMINOACYLASE-1"/>
    <property type="match status" value="1"/>
</dbReference>
<dbReference type="Proteomes" id="UP000324222">
    <property type="component" value="Unassembled WGS sequence"/>
</dbReference>
<dbReference type="EMBL" id="VSRR010005661">
    <property type="protein sequence ID" value="MPC43037.1"/>
    <property type="molecule type" value="Genomic_DNA"/>
</dbReference>
<dbReference type="InterPro" id="IPR036264">
    <property type="entry name" value="Bact_exopeptidase_dim_dom"/>
</dbReference>
<dbReference type="SUPFAM" id="SSF55031">
    <property type="entry name" value="Bacterial exopeptidase dimerisation domain"/>
    <property type="match status" value="1"/>
</dbReference>
<dbReference type="Pfam" id="PF01546">
    <property type="entry name" value="Peptidase_M20"/>
    <property type="match status" value="1"/>
</dbReference>
<dbReference type="Gene3D" id="3.40.630.10">
    <property type="entry name" value="Zn peptidases"/>
    <property type="match status" value="1"/>
</dbReference>
<keyword evidence="1" id="KW-0378">Hydrolase</keyword>
<organism evidence="2 3">
    <name type="scientific">Portunus trituberculatus</name>
    <name type="common">Swimming crab</name>
    <name type="synonym">Neptunus trituberculatus</name>
    <dbReference type="NCBI Taxonomy" id="210409"/>
    <lineage>
        <taxon>Eukaryota</taxon>
        <taxon>Metazoa</taxon>
        <taxon>Ecdysozoa</taxon>
        <taxon>Arthropoda</taxon>
        <taxon>Crustacea</taxon>
        <taxon>Multicrustacea</taxon>
        <taxon>Malacostraca</taxon>
        <taxon>Eumalacostraca</taxon>
        <taxon>Eucarida</taxon>
        <taxon>Decapoda</taxon>
        <taxon>Pleocyemata</taxon>
        <taxon>Brachyura</taxon>
        <taxon>Eubrachyura</taxon>
        <taxon>Portunoidea</taxon>
        <taxon>Portunidae</taxon>
        <taxon>Portuninae</taxon>
        <taxon>Portunus</taxon>
    </lineage>
</organism>
<gene>
    <name evidence="2" type="primary">ACY1_0</name>
    <name evidence="2" type="ORF">E2C01_036673</name>
</gene>
<comment type="caution">
    <text evidence="2">The sequence shown here is derived from an EMBL/GenBank/DDBJ whole genome shotgun (WGS) entry which is preliminary data.</text>
</comment>
<dbReference type="InterPro" id="IPR052083">
    <property type="entry name" value="Aminoacylase-1_M20A"/>
</dbReference>
<protein>
    <submittedName>
        <fullName evidence="2">Aminoacylase-1</fullName>
    </submittedName>
</protein>
<dbReference type="PROSITE" id="PS00758">
    <property type="entry name" value="ARGE_DAPE_CPG2_1"/>
    <property type="match status" value="1"/>
</dbReference>
<dbReference type="OrthoDB" id="3064516at2759"/>
<sequence length="442" mass="49493">MAQCEHPAVTTFREYIKIKTVQPNPDYETCTRFLKRQGKELGAKLHVMECVPGKPIIIMTVEGRDPTLPSLLLNSHTDVVPVFPEHWKFDPFSGHKDEDGEIYGRGTQDMKSVGMQYLEALKQLRNEEIGGANGMMSFVETDYFRKMNVGLALDEGYASTSEDFLVFYGQRHSYRTYSAVHGGVQLNVVPAQPSVGFDVRVAPTVEPADFESMLQGWCREAGQDVVFEIDSKVVCRELSCVEDGQSPWARERDAEWMSGEQRQERNQSGEGIVNVQRTTDEVLVSGMECSLYWTKLRRDSWLGGFRGRLTMAEAAKNVQNVLLHLLGILRWFGEAGGGQRARQAAVNTTNGLVSHSTPKPSDKSSPTAALPVSGSLFEGYYLLDFLAKDERAQVTDARDVQVMVRPDANISKELRKLNTAILDLDRVLKITPLTTKHRRVGK</sequence>
<keyword evidence="3" id="KW-1185">Reference proteome</keyword>
<proteinExistence type="predicted"/>
<evidence type="ECO:0000256" key="1">
    <source>
        <dbReference type="ARBA" id="ARBA00022801"/>
    </source>
</evidence>